<dbReference type="Gene3D" id="2.20.70.10">
    <property type="match status" value="1"/>
</dbReference>
<feature type="transmembrane region" description="Helical" evidence="6">
    <location>
        <begin position="285"/>
        <end position="312"/>
    </location>
</feature>
<keyword evidence="4 6" id="KW-1133">Transmembrane helix</keyword>
<feature type="transmembrane region" description="Helical" evidence="6">
    <location>
        <begin position="231"/>
        <end position="252"/>
    </location>
</feature>
<feature type="region of interest" description="Disordered" evidence="7">
    <location>
        <begin position="83"/>
        <end position="110"/>
    </location>
</feature>
<feature type="domain" description="WW" evidence="8">
    <location>
        <begin position="1"/>
        <end position="34"/>
    </location>
</feature>
<evidence type="ECO:0000256" key="5">
    <source>
        <dbReference type="ARBA" id="ARBA00023136"/>
    </source>
</evidence>
<evidence type="ECO:0000313" key="9">
    <source>
        <dbReference type="EMBL" id="CAK9062755.1"/>
    </source>
</evidence>
<dbReference type="SUPFAM" id="SSF51045">
    <property type="entry name" value="WW domain"/>
    <property type="match status" value="1"/>
</dbReference>
<dbReference type="InterPro" id="IPR036020">
    <property type="entry name" value="WW_dom_sf"/>
</dbReference>
<comment type="caution">
    <text evidence="6">Lacks conserved residue(s) required for the propagation of feature annotation.</text>
</comment>
<feature type="compositionally biased region" description="Polar residues" evidence="7">
    <location>
        <begin position="95"/>
        <end position="105"/>
    </location>
</feature>
<dbReference type="PROSITE" id="PS01159">
    <property type="entry name" value="WW_DOMAIN_1"/>
    <property type="match status" value="1"/>
</dbReference>
<dbReference type="EMBL" id="CAXAMM010028413">
    <property type="protein sequence ID" value="CAK9062755.1"/>
    <property type="molecule type" value="Genomic_DNA"/>
</dbReference>
<keyword evidence="3 6" id="KW-0812">Transmembrane</keyword>
<sequence length="356" mass="38282">MALPPNWERYTTEDGKEYFHNAALNKTQWERPSCDEVPLASLNTSDVFTYKPSAADLEVPRSTAKSQELDDLFMGVAASEPTELVSLKEGPGDELSSSGRSTNSALPKASLPTLQGAGGGLGFAAGFAAGAAAASAASGGDGQGSAPTFSSWLLLLAQSLFDVSTDDVVRRLKLLVPYPAQDRSTAEELRTRPDFYGPFWVATTAVLFLAATGNFARLIESPHPSLFKADYSLVPLAASLVYGGLIAVPILARVSVFFTDEEVANIDFKKIICVCGYGLAPSIPVSILCIIPVGFLRWLFVLGGLALSLYFIKGNLLEDISVKVRWLQLTLIAAPVILQVLVFFIYRVRFFAGDRD</sequence>
<dbReference type="CDD" id="cd00201">
    <property type="entry name" value="WW"/>
    <property type="match status" value="1"/>
</dbReference>
<comment type="caution">
    <text evidence="9">The sequence shown here is derived from an EMBL/GenBank/DDBJ whole genome shotgun (WGS) entry which is preliminary data.</text>
</comment>
<dbReference type="Pfam" id="PF04893">
    <property type="entry name" value="Yip1"/>
    <property type="match status" value="1"/>
</dbReference>
<feature type="transmembrane region" description="Helical" evidence="6">
    <location>
        <begin position="324"/>
        <end position="346"/>
    </location>
</feature>
<dbReference type="InterPro" id="IPR039765">
    <property type="entry name" value="Yip5/YIPF1/YIPF2"/>
</dbReference>
<dbReference type="Proteomes" id="UP001642464">
    <property type="component" value="Unassembled WGS sequence"/>
</dbReference>
<evidence type="ECO:0000256" key="1">
    <source>
        <dbReference type="ARBA" id="ARBA00004141"/>
    </source>
</evidence>
<proteinExistence type="inferred from homology"/>
<evidence type="ECO:0000256" key="2">
    <source>
        <dbReference type="ARBA" id="ARBA00010596"/>
    </source>
</evidence>
<keyword evidence="10" id="KW-1185">Reference proteome</keyword>
<evidence type="ECO:0000256" key="6">
    <source>
        <dbReference type="RuleBase" id="RU361264"/>
    </source>
</evidence>
<dbReference type="InterPro" id="IPR006977">
    <property type="entry name" value="Yip1_dom"/>
</dbReference>
<dbReference type="SMART" id="SM00456">
    <property type="entry name" value="WW"/>
    <property type="match status" value="1"/>
</dbReference>
<feature type="transmembrane region" description="Helical" evidence="6">
    <location>
        <begin position="199"/>
        <end position="219"/>
    </location>
</feature>
<gene>
    <name evidence="9" type="ORF">SCF082_LOCUS32630</name>
</gene>
<organism evidence="9 10">
    <name type="scientific">Durusdinium trenchii</name>
    <dbReference type="NCBI Taxonomy" id="1381693"/>
    <lineage>
        <taxon>Eukaryota</taxon>
        <taxon>Sar</taxon>
        <taxon>Alveolata</taxon>
        <taxon>Dinophyceae</taxon>
        <taxon>Suessiales</taxon>
        <taxon>Symbiodiniaceae</taxon>
        <taxon>Durusdinium</taxon>
    </lineage>
</organism>
<reference evidence="9 10" key="1">
    <citation type="submission" date="2024-02" db="EMBL/GenBank/DDBJ databases">
        <authorList>
            <person name="Chen Y."/>
            <person name="Shah S."/>
            <person name="Dougan E. K."/>
            <person name="Thang M."/>
            <person name="Chan C."/>
        </authorList>
    </citation>
    <scope>NUCLEOTIDE SEQUENCE [LARGE SCALE GENOMIC DNA]</scope>
</reference>
<dbReference type="PROSITE" id="PS50020">
    <property type="entry name" value="WW_DOMAIN_2"/>
    <property type="match status" value="1"/>
</dbReference>
<keyword evidence="5 6" id="KW-0472">Membrane</keyword>
<evidence type="ECO:0000313" key="10">
    <source>
        <dbReference type="Proteomes" id="UP001642464"/>
    </source>
</evidence>
<dbReference type="PANTHER" id="PTHR12822">
    <property type="entry name" value="PROTEIN YIPF"/>
    <property type="match status" value="1"/>
</dbReference>
<dbReference type="Pfam" id="PF00397">
    <property type="entry name" value="WW"/>
    <property type="match status" value="1"/>
</dbReference>
<name>A0ABP0NG36_9DINO</name>
<dbReference type="PANTHER" id="PTHR12822:SF2">
    <property type="entry name" value="PROTEIN YIPF"/>
    <property type="match status" value="1"/>
</dbReference>
<comment type="subcellular location">
    <subcellularLocation>
        <location evidence="6">Golgi apparatus membrane</location>
        <topology evidence="6">Multi-pass membrane protein</topology>
    </subcellularLocation>
    <subcellularLocation>
        <location evidence="1">Membrane</location>
        <topology evidence="1">Multi-pass membrane protein</topology>
    </subcellularLocation>
</comment>
<comment type="similarity">
    <text evidence="2 6">Belongs to the YIP1 family.</text>
</comment>
<accession>A0ABP0NG36</accession>
<evidence type="ECO:0000256" key="3">
    <source>
        <dbReference type="ARBA" id="ARBA00022692"/>
    </source>
</evidence>
<evidence type="ECO:0000256" key="7">
    <source>
        <dbReference type="SAM" id="MobiDB-lite"/>
    </source>
</evidence>
<protein>
    <recommendedName>
        <fullName evidence="6">Protein YIPF</fullName>
    </recommendedName>
</protein>
<dbReference type="InterPro" id="IPR001202">
    <property type="entry name" value="WW_dom"/>
</dbReference>
<evidence type="ECO:0000256" key="4">
    <source>
        <dbReference type="ARBA" id="ARBA00022989"/>
    </source>
</evidence>
<evidence type="ECO:0000259" key="8">
    <source>
        <dbReference type="PROSITE" id="PS50020"/>
    </source>
</evidence>